<comment type="caution">
    <text evidence="2">The sequence shown here is derived from an EMBL/GenBank/DDBJ whole genome shotgun (WGS) entry which is preliminary data.</text>
</comment>
<gene>
    <name evidence="2" type="ORF">FQP89_22200</name>
</gene>
<dbReference type="Proteomes" id="UP000317288">
    <property type="component" value="Unassembled WGS sequence"/>
</dbReference>
<proteinExistence type="predicted"/>
<feature type="signal peptide" evidence="1">
    <location>
        <begin position="1"/>
        <end position="30"/>
    </location>
</feature>
<organism evidence="2 3">
    <name type="scientific">Vreelandella titanicae</name>
    <dbReference type="NCBI Taxonomy" id="664683"/>
    <lineage>
        <taxon>Bacteria</taxon>
        <taxon>Pseudomonadati</taxon>
        <taxon>Pseudomonadota</taxon>
        <taxon>Gammaproteobacteria</taxon>
        <taxon>Oceanospirillales</taxon>
        <taxon>Halomonadaceae</taxon>
        <taxon>Vreelandella</taxon>
    </lineage>
</organism>
<dbReference type="AlphaFoldDB" id="A0A558J0W0"/>
<dbReference type="SUPFAM" id="SSF52833">
    <property type="entry name" value="Thioredoxin-like"/>
    <property type="match status" value="1"/>
</dbReference>
<dbReference type="Pfam" id="PF13728">
    <property type="entry name" value="TraF"/>
    <property type="match status" value="1"/>
</dbReference>
<sequence>MKHLTAGPLPATTLLLMLALLITLSSTAIAQPSEDRGQACLDSNNPRECGWFWGHLNDDEEDEEEPEEPPVEVPMIKAPEEELDCTDPDQWEPSCGFVDPEGSFEFQAKQRDMLLNQSVMNPNNPETVEAFQRYMRWAVDQAITMSRMWEWNQIQNQDLNPLVHSPVSSFGLRAASRSRDGKRNAVMEEINDQDGFLVWFTRSSCQFCHDMQPVMKQLGRRTGLTIYNAPLDGGCMPEFSNSCDTSGRSVEAAGHLAVEAVPDLWLYLPQDDLWFRVSSGVEAAQRITSRIEVFFGAIQRAAEKGLEAVGDGRSPPVDFSVPDMLERSSGGLGAGIPQGVE</sequence>
<dbReference type="InterPro" id="IPR036249">
    <property type="entry name" value="Thioredoxin-like_sf"/>
</dbReference>
<evidence type="ECO:0000313" key="2">
    <source>
        <dbReference type="EMBL" id="TVU87298.1"/>
    </source>
</evidence>
<keyword evidence="1" id="KW-0732">Signal</keyword>
<evidence type="ECO:0000313" key="3">
    <source>
        <dbReference type="Proteomes" id="UP000317288"/>
    </source>
</evidence>
<dbReference type="RefSeq" id="WP_144815585.1">
    <property type="nucleotide sequence ID" value="NZ_VNFE01000010.1"/>
</dbReference>
<protein>
    <submittedName>
        <fullName evidence="2">Conjugal transfer protein TraF</fullName>
    </submittedName>
</protein>
<feature type="chain" id="PRO_5022238701" evidence="1">
    <location>
        <begin position="31"/>
        <end position="341"/>
    </location>
</feature>
<dbReference type="EMBL" id="VNFE01000010">
    <property type="protein sequence ID" value="TVU87298.1"/>
    <property type="molecule type" value="Genomic_DNA"/>
</dbReference>
<evidence type="ECO:0000256" key="1">
    <source>
        <dbReference type="SAM" id="SignalP"/>
    </source>
</evidence>
<reference evidence="2 3" key="1">
    <citation type="submission" date="2019-07" db="EMBL/GenBank/DDBJ databases">
        <title>Diversity of Bacteria from Kongsfjorden, Arctic.</title>
        <authorList>
            <person name="Yu Y."/>
        </authorList>
    </citation>
    <scope>NUCLEOTIDE SEQUENCE [LARGE SCALE GENOMIC DNA]</scope>
    <source>
        <strain evidence="2 3">SM1922</strain>
    </source>
</reference>
<name>A0A558J0W0_9GAMM</name>
<dbReference type="InterPro" id="IPR039555">
    <property type="entry name" value="TraF/TrbB"/>
</dbReference>
<accession>A0A558J0W0</accession>